<dbReference type="EMBL" id="SRYD01000024">
    <property type="protein sequence ID" value="TGY74205.1"/>
    <property type="molecule type" value="Genomic_DNA"/>
</dbReference>
<comment type="caution">
    <text evidence="1">The sequence shown here is derived from an EMBL/GenBank/DDBJ whole genome shotgun (WGS) entry which is preliminary data.</text>
</comment>
<protein>
    <submittedName>
        <fullName evidence="1">Uncharacterized protein</fullName>
    </submittedName>
</protein>
<gene>
    <name evidence="1" type="ORF">E5333_07205</name>
</gene>
<dbReference type="RefSeq" id="WP_135993185.1">
    <property type="nucleotide sequence ID" value="NZ_SRYD01000024.1"/>
</dbReference>
<evidence type="ECO:0000313" key="2">
    <source>
        <dbReference type="Proteomes" id="UP000306630"/>
    </source>
</evidence>
<dbReference type="Proteomes" id="UP000306630">
    <property type="component" value="Unassembled WGS sequence"/>
</dbReference>
<accession>A0A4S2FXM2</accession>
<sequence>MLQEEKMITKTSMRNISIITICNYEKHQAADNLSDKLNGEMSEQCTQSTIIIADNLADNLADNVADSPADTNKEIKNIRNIIDKKQTKSDDEDFSELETAFEDFRKVYPGTKRGHKIEFENFKKKYPKTWREIIPLLLPAIKREIKYHEDAMTAGRFVPSYKHLQTWINQSGWDTEFPTIAFQQTVEPIKSIPAAPDYSDTDFGGSDY</sequence>
<reference evidence="1 2" key="1">
    <citation type="submission" date="2019-04" db="EMBL/GenBank/DDBJ databases">
        <title>Microbes associate with the intestines of laboratory mice.</title>
        <authorList>
            <person name="Navarre W."/>
            <person name="Wong E."/>
            <person name="Huang K."/>
            <person name="Tropini C."/>
            <person name="Ng K."/>
            <person name="Yu B."/>
        </authorList>
    </citation>
    <scope>NUCLEOTIDE SEQUENCE [LARGE SCALE GENOMIC DNA]</scope>
    <source>
        <strain evidence="1 2">NM06_A21</strain>
    </source>
</reference>
<proteinExistence type="predicted"/>
<dbReference type="AlphaFoldDB" id="A0A4S2FXM2"/>
<name>A0A4S2FXM2_9BACT</name>
<organism evidence="1 2">
    <name type="scientific">Muribaculum intestinale</name>
    <dbReference type="NCBI Taxonomy" id="1796646"/>
    <lineage>
        <taxon>Bacteria</taxon>
        <taxon>Pseudomonadati</taxon>
        <taxon>Bacteroidota</taxon>
        <taxon>Bacteroidia</taxon>
        <taxon>Bacteroidales</taxon>
        <taxon>Muribaculaceae</taxon>
        <taxon>Muribaculum</taxon>
    </lineage>
</organism>
<evidence type="ECO:0000313" key="1">
    <source>
        <dbReference type="EMBL" id="TGY74205.1"/>
    </source>
</evidence>